<dbReference type="AlphaFoldDB" id="A0A9Q4T6P1"/>
<feature type="transmembrane region" description="Helical" evidence="1">
    <location>
        <begin position="45"/>
        <end position="63"/>
    </location>
</feature>
<gene>
    <name evidence="2" type="ORF">EHJ13_21315</name>
</gene>
<keyword evidence="1" id="KW-1133">Transmembrane helix</keyword>
<comment type="caution">
    <text evidence="2">The sequence shown here is derived from an EMBL/GenBank/DDBJ whole genome shotgun (WGS) entry which is preliminary data.</text>
</comment>
<protein>
    <submittedName>
        <fullName evidence="2">Uncharacterized protein</fullName>
    </submittedName>
</protein>
<evidence type="ECO:0000313" key="3">
    <source>
        <dbReference type="Proteomes" id="UP000778262"/>
    </source>
</evidence>
<keyword evidence="1" id="KW-0472">Membrane</keyword>
<dbReference type="EMBL" id="RPBY01000013">
    <property type="protein sequence ID" value="NCH89953.1"/>
    <property type="molecule type" value="Genomic_DNA"/>
</dbReference>
<dbReference type="Proteomes" id="UP000778262">
    <property type="component" value="Unassembled WGS sequence"/>
</dbReference>
<organism evidence="2 3">
    <name type="scientific">Cronobacter dublinensis</name>
    <dbReference type="NCBI Taxonomy" id="413497"/>
    <lineage>
        <taxon>Bacteria</taxon>
        <taxon>Pseudomonadati</taxon>
        <taxon>Pseudomonadota</taxon>
        <taxon>Gammaproteobacteria</taxon>
        <taxon>Enterobacterales</taxon>
        <taxon>Enterobacteriaceae</taxon>
        <taxon>Cronobacter</taxon>
    </lineage>
</organism>
<evidence type="ECO:0000256" key="1">
    <source>
        <dbReference type="SAM" id="Phobius"/>
    </source>
</evidence>
<proteinExistence type="predicted"/>
<keyword evidence="1" id="KW-0812">Transmembrane</keyword>
<accession>A0A9Q4T6P1</accession>
<dbReference type="RefSeq" id="WP_105640939.1">
    <property type="nucleotide sequence ID" value="NZ_NRNP01000014.1"/>
</dbReference>
<reference evidence="2" key="1">
    <citation type="submission" date="2018-11" db="EMBL/GenBank/DDBJ databases">
        <title>Genomics analysis of Putative Virulence Factors on Adhesion and Cytotoxicity for Cronobacter spp.</title>
        <authorList>
            <person name="Cui J."/>
        </authorList>
    </citation>
    <scope>NUCLEOTIDE SEQUENCE</scope>
    <source>
        <strain evidence="2">SD69</strain>
    </source>
</reference>
<name>A0A9Q4T6P1_9ENTR</name>
<evidence type="ECO:0000313" key="2">
    <source>
        <dbReference type="EMBL" id="NCH89953.1"/>
    </source>
</evidence>
<feature type="transmembrane region" description="Helical" evidence="1">
    <location>
        <begin position="69"/>
        <end position="87"/>
    </location>
</feature>
<sequence>MIISEKDLRDAGFSELDVENLKSRVSHGGGTMDALISALSRRFRVSVWVTVGLILVILFALLSGNRTHIISGGVSAVIALLIVWLTFPASLGMKSRRLEKFISRRDR</sequence>